<accession>A0AAU8LQN7</accession>
<evidence type="ECO:0000313" key="1">
    <source>
        <dbReference type="EMBL" id="XCN71345.1"/>
    </source>
</evidence>
<reference evidence="1" key="1">
    <citation type="journal article" date="2024" name="Syst. Appl. Microbiol.">
        <title>First single-strain enrichments of Electrothrix cable bacteria, description of E. aestuarii sp. nov. and E. rattekaaiensis sp. nov., and proposal of a cable bacteria taxonomy following the rules of the SeqCode.</title>
        <authorList>
            <person name="Plum-Jensen L.E."/>
            <person name="Schramm A."/>
            <person name="Marshall I.P.G."/>
        </authorList>
    </citation>
    <scope>NUCLEOTIDE SEQUENCE</scope>
    <source>
        <strain evidence="1">Rat1</strain>
    </source>
</reference>
<reference evidence="1" key="2">
    <citation type="submission" date="2024-06" db="EMBL/GenBank/DDBJ databases">
        <authorList>
            <person name="Plum-Jensen L.E."/>
            <person name="Schramm A."/>
            <person name="Marshall I.P.G."/>
        </authorList>
    </citation>
    <scope>NUCLEOTIDE SEQUENCE</scope>
    <source>
        <strain evidence="1">Rat1</strain>
    </source>
</reference>
<sequence>MLVRRGAGQHRCCLTVIVAAFRPALKHRAIFCRPFGTFVPEGHSIIAQ</sequence>
<gene>
    <name evidence="1" type="ORF">Q3M24_13600</name>
</gene>
<proteinExistence type="predicted"/>
<organism evidence="1">
    <name type="scientific">Candidatus Electrothrix aestuarii</name>
    <dbReference type="NCBI Taxonomy" id="3062594"/>
    <lineage>
        <taxon>Bacteria</taxon>
        <taxon>Pseudomonadati</taxon>
        <taxon>Thermodesulfobacteriota</taxon>
        <taxon>Desulfobulbia</taxon>
        <taxon>Desulfobulbales</taxon>
        <taxon>Desulfobulbaceae</taxon>
        <taxon>Candidatus Electrothrix</taxon>
    </lineage>
</organism>
<dbReference type="AlphaFoldDB" id="A0AAU8LQN7"/>
<dbReference type="EMBL" id="CP159373">
    <property type="protein sequence ID" value="XCN71345.1"/>
    <property type="molecule type" value="Genomic_DNA"/>
</dbReference>
<dbReference type="KEGG" id="eaj:Q3M24_13600"/>
<name>A0AAU8LQN7_9BACT</name>
<protein>
    <submittedName>
        <fullName evidence="1">Uncharacterized protein</fullName>
    </submittedName>
</protein>